<evidence type="ECO:0000256" key="1">
    <source>
        <dbReference type="ARBA" id="ARBA00010688"/>
    </source>
</evidence>
<keyword evidence="6" id="KW-1185">Reference proteome</keyword>
<dbReference type="InterPro" id="IPR052700">
    <property type="entry name" value="Carb_kinase_PfkB-like"/>
</dbReference>
<dbReference type="EMBL" id="BAABAA010000002">
    <property type="protein sequence ID" value="GAA3554652.1"/>
    <property type="molecule type" value="Genomic_DNA"/>
</dbReference>
<dbReference type="Gene3D" id="3.40.1190.20">
    <property type="match status" value="1"/>
</dbReference>
<dbReference type="GO" id="GO:0016301">
    <property type="term" value="F:kinase activity"/>
    <property type="evidence" value="ECO:0007669"/>
    <property type="project" value="UniProtKB-KW"/>
</dbReference>
<dbReference type="RefSeq" id="WP_344840112.1">
    <property type="nucleotide sequence ID" value="NZ_BAABAA010000002.1"/>
</dbReference>
<comment type="caution">
    <text evidence="5">The sequence shown here is derived from an EMBL/GenBank/DDBJ whole genome shotgun (WGS) entry which is preliminary data.</text>
</comment>
<sequence length="339" mass="35487">MADLVPRAVCLGEAMIMLAAETGAPLEDVETFRRSVGGAECNVAGGLAALGIPTGWISRLGADGFGRHVLSDLESRGVEVGGVEDDPTRPTGLYVKHTINGRTRMHYYRSGSAAAAMDADFLDRPAVRNRLVGAELVHTTGITAAISTTAAALLDRLAALRDTLGFTLSVDLNWRPALWRDTDPAPLWRLLRAADVVLIGADEAALFAGTGDPDELRELFGARATIVVKSDAHVALALEPGGRRTEVPALTVEVVEPVGAGDAFAAGYLAATLQGLPMEQRLRLGHLSAAAVLAVPDDHATPPDARVRQALLDCSDDDWANTQVGPAGIRSPALMGGVV</sequence>
<evidence type="ECO:0000313" key="5">
    <source>
        <dbReference type="EMBL" id="GAA3554652.1"/>
    </source>
</evidence>
<dbReference type="Proteomes" id="UP001501222">
    <property type="component" value="Unassembled WGS sequence"/>
</dbReference>
<keyword evidence="3 5" id="KW-0418">Kinase</keyword>
<evidence type="ECO:0000259" key="4">
    <source>
        <dbReference type="Pfam" id="PF00294"/>
    </source>
</evidence>
<dbReference type="InterPro" id="IPR029056">
    <property type="entry name" value="Ribokinase-like"/>
</dbReference>
<evidence type="ECO:0000256" key="2">
    <source>
        <dbReference type="ARBA" id="ARBA00022679"/>
    </source>
</evidence>
<dbReference type="PANTHER" id="PTHR43320:SF2">
    <property type="entry name" value="2-DEHYDRO-3-DEOXYGLUCONOKINASE_2-DEHYDRO-3-DEOXYGALACTONOKINASE"/>
    <property type="match status" value="1"/>
</dbReference>
<reference evidence="6" key="1">
    <citation type="journal article" date="2019" name="Int. J. Syst. Evol. Microbiol.">
        <title>The Global Catalogue of Microorganisms (GCM) 10K type strain sequencing project: providing services to taxonomists for standard genome sequencing and annotation.</title>
        <authorList>
            <consortium name="The Broad Institute Genomics Platform"/>
            <consortium name="The Broad Institute Genome Sequencing Center for Infectious Disease"/>
            <person name="Wu L."/>
            <person name="Ma J."/>
        </authorList>
    </citation>
    <scope>NUCLEOTIDE SEQUENCE [LARGE SCALE GENOMIC DNA]</scope>
    <source>
        <strain evidence="6">JCM 16928</strain>
    </source>
</reference>
<evidence type="ECO:0000313" key="6">
    <source>
        <dbReference type="Proteomes" id="UP001501222"/>
    </source>
</evidence>
<comment type="similarity">
    <text evidence="1">Belongs to the carbohydrate kinase PfkB family.</text>
</comment>
<feature type="domain" description="Carbohydrate kinase PfkB" evidence="4">
    <location>
        <begin position="7"/>
        <end position="296"/>
    </location>
</feature>
<evidence type="ECO:0000256" key="3">
    <source>
        <dbReference type="ARBA" id="ARBA00022777"/>
    </source>
</evidence>
<keyword evidence="2" id="KW-0808">Transferase</keyword>
<gene>
    <name evidence="5" type="ORF">GCM10022235_23220</name>
</gene>
<dbReference type="CDD" id="cd01166">
    <property type="entry name" value="KdgK"/>
    <property type="match status" value="1"/>
</dbReference>
<name>A0ABP6WPF3_9ACTN</name>
<protein>
    <submittedName>
        <fullName evidence="5">Sugar kinase</fullName>
    </submittedName>
</protein>
<dbReference type="PANTHER" id="PTHR43320">
    <property type="entry name" value="SUGAR KINASE"/>
    <property type="match status" value="1"/>
</dbReference>
<dbReference type="InterPro" id="IPR011611">
    <property type="entry name" value="PfkB_dom"/>
</dbReference>
<accession>A0ABP6WPF3</accession>
<proteinExistence type="inferred from homology"/>
<organism evidence="5 6">
    <name type="scientific">Kribbella ginsengisoli</name>
    <dbReference type="NCBI Taxonomy" id="363865"/>
    <lineage>
        <taxon>Bacteria</taxon>
        <taxon>Bacillati</taxon>
        <taxon>Actinomycetota</taxon>
        <taxon>Actinomycetes</taxon>
        <taxon>Propionibacteriales</taxon>
        <taxon>Kribbellaceae</taxon>
        <taxon>Kribbella</taxon>
    </lineage>
</organism>
<dbReference type="SUPFAM" id="SSF53613">
    <property type="entry name" value="Ribokinase-like"/>
    <property type="match status" value="1"/>
</dbReference>
<dbReference type="Pfam" id="PF00294">
    <property type="entry name" value="PfkB"/>
    <property type="match status" value="1"/>
</dbReference>